<dbReference type="AlphaFoldDB" id="A0A8J6URL4"/>
<dbReference type="RefSeq" id="WP_191157280.1">
    <property type="nucleotide sequence ID" value="NZ_JACWUN010000017.1"/>
</dbReference>
<accession>A0A8J6URL4</accession>
<comment type="caution">
    <text evidence="1">The sequence shown here is derived from an EMBL/GenBank/DDBJ whole genome shotgun (WGS) entry which is preliminary data.</text>
</comment>
<dbReference type="InterPro" id="IPR041854">
    <property type="entry name" value="BFD-like_2Fe2S-bd_dom_sf"/>
</dbReference>
<protein>
    <recommendedName>
        <fullName evidence="3">BFD-like (2Fe-2S) protein</fullName>
    </recommendedName>
</protein>
<dbReference type="Proteomes" id="UP000632828">
    <property type="component" value="Unassembled WGS sequence"/>
</dbReference>
<organism evidence="1 2">
    <name type="scientific">Pelovirga terrestris</name>
    <dbReference type="NCBI Taxonomy" id="2771352"/>
    <lineage>
        <taxon>Bacteria</taxon>
        <taxon>Pseudomonadati</taxon>
        <taxon>Thermodesulfobacteriota</taxon>
        <taxon>Desulfuromonadia</taxon>
        <taxon>Geobacterales</taxon>
        <taxon>Geobacteraceae</taxon>
        <taxon>Pelovirga</taxon>
    </lineage>
</organism>
<reference evidence="1" key="1">
    <citation type="submission" date="2020-09" db="EMBL/GenBank/DDBJ databases">
        <title>Pelobacter alkaliphilus sp. nov., a novel anaerobic arsenate-reducing bacterium from terrestrial mud volcano.</title>
        <authorList>
            <person name="Khomyakova M.A."/>
            <person name="Merkel A.Y."/>
            <person name="Slobodkin A.I."/>
        </authorList>
    </citation>
    <scope>NUCLEOTIDE SEQUENCE</scope>
    <source>
        <strain evidence="1">M08fum</strain>
    </source>
</reference>
<dbReference type="EMBL" id="JACWUN010000017">
    <property type="protein sequence ID" value="MBD1401551.1"/>
    <property type="molecule type" value="Genomic_DNA"/>
</dbReference>
<evidence type="ECO:0000313" key="1">
    <source>
        <dbReference type="EMBL" id="MBD1401551.1"/>
    </source>
</evidence>
<dbReference type="Gene3D" id="1.10.10.1100">
    <property type="entry name" value="BFD-like [2Fe-2S]-binding domain"/>
    <property type="match status" value="1"/>
</dbReference>
<evidence type="ECO:0000313" key="2">
    <source>
        <dbReference type="Proteomes" id="UP000632828"/>
    </source>
</evidence>
<gene>
    <name evidence="1" type="ORF">ICT70_12845</name>
</gene>
<evidence type="ECO:0008006" key="3">
    <source>
        <dbReference type="Google" id="ProtNLM"/>
    </source>
</evidence>
<proteinExistence type="predicted"/>
<sequence length="52" mass="6216">MTKKICYCYNYTDDDIKKDVRENEGVSRVLEQILEKKKMGTCRCDQFHPEGR</sequence>
<name>A0A8J6URL4_9BACT</name>
<keyword evidence="2" id="KW-1185">Reference proteome</keyword>